<protein>
    <submittedName>
        <fullName evidence="2">Signal transduction histidine kinase</fullName>
    </submittedName>
</protein>
<comment type="caution">
    <text evidence="2">The sequence shown here is derived from an EMBL/GenBank/DDBJ whole genome shotgun (WGS) entry which is preliminary data.</text>
</comment>
<evidence type="ECO:0000256" key="1">
    <source>
        <dbReference type="SAM" id="Phobius"/>
    </source>
</evidence>
<gene>
    <name evidence="2" type="ORF">B0I08_10372</name>
</gene>
<dbReference type="EMBL" id="PVTL01000003">
    <property type="protein sequence ID" value="PRY68867.1"/>
    <property type="molecule type" value="Genomic_DNA"/>
</dbReference>
<proteinExistence type="predicted"/>
<evidence type="ECO:0000313" key="2">
    <source>
        <dbReference type="EMBL" id="PRY68867.1"/>
    </source>
</evidence>
<keyword evidence="1" id="KW-1133">Transmembrane helix</keyword>
<organism evidence="2 3">
    <name type="scientific">Glaciihabitans tibetensis</name>
    <dbReference type="NCBI Taxonomy" id="1266600"/>
    <lineage>
        <taxon>Bacteria</taxon>
        <taxon>Bacillati</taxon>
        <taxon>Actinomycetota</taxon>
        <taxon>Actinomycetes</taxon>
        <taxon>Micrococcales</taxon>
        <taxon>Microbacteriaceae</taxon>
        <taxon>Glaciihabitans</taxon>
    </lineage>
</organism>
<sequence>MESSPDWIRMAEMDTNAPGLRSVPQVKPPRNPISLKQVETVISRSVAVFGIVFGAQTVPVLLGQIHQAQPVWVAVATITVFATLIVAMVASLADRFVRSSQGLVSIVYAAALLTWPFAVLDPALVTGTNHWLYLLLTVATATAAIAFRTRVAVAYLFLVPGFYGFVRLTPAGGSVDPLNDLFDVVYAMILGAVIIVIARMLRQAAAAVDAAQATALARYGHAVRQHATEVERVEVDAIVHDSVLTTLLTAARAFTPEAMALSARNARNAIEHLHDAALVVPEDGTTVKLRDVATRIRDAALTLTPPFQLRMRDIGPRSMPVQAAEAVYSAAMQAMVNSLQHAGKDEGVQRWLSAYGIGVDGIQVEVGDNGAGFVLSAVPQERLGVRVSIIERVAGAGGLAEIDSAPGEGTIVTIRWPAKPTGILGVPAEADSARPEVTS</sequence>
<keyword evidence="2" id="KW-0418">Kinase</keyword>
<feature type="transmembrane region" description="Helical" evidence="1">
    <location>
        <begin position="102"/>
        <end position="118"/>
    </location>
</feature>
<keyword evidence="1" id="KW-0472">Membrane</keyword>
<feature type="transmembrane region" description="Helical" evidence="1">
    <location>
        <begin position="154"/>
        <end position="172"/>
    </location>
</feature>
<dbReference type="GO" id="GO:0016301">
    <property type="term" value="F:kinase activity"/>
    <property type="evidence" value="ECO:0007669"/>
    <property type="project" value="UniProtKB-KW"/>
</dbReference>
<keyword evidence="1" id="KW-0812">Transmembrane</keyword>
<dbReference type="InterPro" id="IPR036890">
    <property type="entry name" value="HATPase_C_sf"/>
</dbReference>
<dbReference type="SUPFAM" id="SSF55874">
    <property type="entry name" value="ATPase domain of HSP90 chaperone/DNA topoisomerase II/histidine kinase"/>
    <property type="match status" value="1"/>
</dbReference>
<feature type="transmembrane region" description="Helical" evidence="1">
    <location>
        <begin position="130"/>
        <end position="147"/>
    </location>
</feature>
<feature type="transmembrane region" description="Helical" evidence="1">
    <location>
        <begin position="184"/>
        <end position="201"/>
    </location>
</feature>
<accession>A0A2T0VF90</accession>
<dbReference type="Proteomes" id="UP000237983">
    <property type="component" value="Unassembled WGS sequence"/>
</dbReference>
<evidence type="ECO:0000313" key="3">
    <source>
        <dbReference type="Proteomes" id="UP000237983"/>
    </source>
</evidence>
<dbReference type="AlphaFoldDB" id="A0A2T0VF90"/>
<dbReference type="Gene3D" id="3.30.565.10">
    <property type="entry name" value="Histidine kinase-like ATPase, C-terminal domain"/>
    <property type="match status" value="1"/>
</dbReference>
<feature type="transmembrane region" description="Helical" evidence="1">
    <location>
        <begin position="46"/>
        <end position="65"/>
    </location>
</feature>
<name>A0A2T0VF90_9MICO</name>
<reference evidence="2 3" key="1">
    <citation type="submission" date="2018-03" db="EMBL/GenBank/DDBJ databases">
        <title>Genomic Encyclopedia of Type Strains, Phase III (KMG-III): the genomes of soil and plant-associated and newly described type strains.</title>
        <authorList>
            <person name="Whitman W."/>
        </authorList>
    </citation>
    <scope>NUCLEOTIDE SEQUENCE [LARGE SCALE GENOMIC DNA]</scope>
    <source>
        <strain evidence="2 3">CGMCC 1.12484</strain>
    </source>
</reference>
<keyword evidence="2" id="KW-0808">Transferase</keyword>
<keyword evidence="3" id="KW-1185">Reference proteome</keyword>
<feature type="transmembrane region" description="Helical" evidence="1">
    <location>
        <begin position="71"/>
        <end position="90"/>
    </location>
</feature>